<dbReference type="EMBL" id="JAXIOK010000012">
    <property type="protein sequence ID" value="KAK4758580.1"/>
    <property type="molecule type" value="Genomic_DNA"/>
</dbReference>
<feature type="domain" description="Nucleolar 27S pre-rRNA processing Urb2/Npa2 C-terminal" evidence="2">
    <location>
        <begin position="1840"/>
        <end position="2061"/>
    </location>
</feature>
<keyword evidence="4" id="KW-1185">Reference proteome</keyword>
<dbReference type="Proteomes" id="UP001345219">
    <property type="component" value="Chromosome 15"/>
</dbReference>
<feature type="region of interest" description="Disordered" evidence="1">
    <location>
        <begin position="413"/>
        <end position="434"/>
    </location>
</feature>
<evidence type="ECO:0000313" key="4">
    <source>
        <dbReference type="Proteomes" id="UP001345219"/>
    </source>
</evidence>
<reference evidence="3 4" key="1">
    <citation type="journal article" date="2023" name="Hortic Res">
        <title>Pangenome of water caltrop reveals structural variations and asymmetric subgenome divergence after allopolyploidization.</title>
        <authorList>
            <person name="Zhang X."/>
            <person name="Chen Y."/>
            <person name="Wang L."/>
            <person name="Yuan Y."/>
            <person name="Fang M."/>
            <person name="Shi L."/>
            <person name="Lu R."/>
            <person name="Comes H.P."/>
            <person name="Ma Y."/>
            <person name="Chen Y."/>
            <person name="Huang G."/>
            <person name="Zhou Y."/>
            <person name="Zheng Z."/>
            <person name="Qiu Y."/>
        </authorList>
    </citation>
    <scope>NUCLEOTIDE SEQUENCE [LARGE SCALE GENOMIC DNA]</scope>
    <source>
        <tissue evidence="3">Roots</tissue>
    </source>
</reference>
<comment type="caution">
    <text evidence="3">The sequence shown here is derived from an EMBL/GenBank/DDBJ whole genome shotgun (WGS) entry which is preliminary data.</text>
</comment>
<gene>
    <name evidence="3" type="ORF">SAY87_019881</name>
</gene>
<dbReference type="InterPro" id="IPR052609">
    <property type="entry name" value="Ribosome_Biogenesis_Reg"/>
</dbReference>
<proteinExistence type="predicted"/>
<evidence type="ECO:0000259" key="2">
    <source>
        <dbReference type="Pfam" id="PF10441"/>
    </source>
</evidence>
<dbReference type="PANTHER" id="PTHR15682">
    <property type="entry name" value="UNHEALTHY RIBOSOME BIOGENESIS PROTEIN 2 HOMOLOG"/>
    <property type="match status" value="1"/>
</dbReference>
<dbReference type="InterPro" id="IPR018849">
    <property type="entry name" value="Urb2/Npa2_C"/>
</dbReference>
<dbReference type="PANTHER" id="PTHR15682:SF2">
    <property type="entry name" value="UNHEALTHY RIBOSOME BIOGENESIS PROTEIN 2 HOMOLOG"/>
    <property type="match status" value="1"/>
</dbReference>
<evidence type="ECO:0000313" key="3">
    <source>
        <dbReference type="EMBL" id="KAK4758580.1"/>
    </source>
</evidence>
<feature type="region of interest" description="Disordered" evidence="1">
    <location>
        <begin position="1"/>
        <end position="53"/>
    </location>
</feature>
<dbReference type="GO" id="GO:0005730">
    <property type="term" value="C:nucleolus"/>
    <property type="evidence" value="ECO:0007669"/>
    <property type="project" value="TreeGrafter"/>
</dbReference>
<dbReference type="Pfam" id="PF10441">
    <property type="entry name" value="Urb2"/>
    <property type="match status" value="1"/>
</dbReference>
<dbReference type="GO" id="GO:0042254">
    <property type="term" value="P:ribosome biogenesis"/>
    <property type="evidence" value="ECO:0007669"/>
    <property type="project" value="TreeGrafter"/>
</dbReference>
<feature type="compositionally biased region" description="Basic and acidic residues" evidence="1">
    <location>
        <begin position="1"/>
        <end position="10"/>
    </location>
</feature>
<accession>A0AAN7K0J9</accession>
<name>A0AAN7K0J9_9MYRT</name>
<protein>
    <recommendedName>
        <fullName evidence="2">Nucleolar 27S pre-rRNA processing Urb2/Npa2 C-terminal domain-containing protein</fullName>
    </recommendedName>
</protein>
<sequence length="2062" mass="232672">MASCRDKRPEGMQSKHKRKKIKLMESCAEETRRPRKTPRVESSEAGTQKFTDDVDVNSKVEERQNHPWSNLELILYLKSKEIDTQRKLELAYNFIKVRAEGSCHDDGRDCETVKTSRLLVFLNDWIQHLLISSGKKTKLGEKSDSNVIPDCLEPRCWEIFRFCLEKSSLLHIPLNFLRDLLHPIRLIARHALCSLNCASLVLNDSCLSSEGLELYKNLSDCLALMFSSHRGMSNENLELWIPTIEAVLELVNKILIEKNKGRKADVLVQLSCLLLEPFCKFLRGHPMRKGGFAEFIDKLLEQFLELMGLAHLLIDESNKRWLSNLLKIVEDILSHGLFHPTHMDGFLNLHITDKYLELQDRKTKTSTVIVKSYHRHLFDGLERIMDGKNFMALDGIGGLFLVLIDKAKKHTAKAPPPEVMKGSTGTEQPEDDTGVEKSHCLVNLDAETRKSLFDFFVQITKPLLEKINCYAEEGVNAGHLEDIHCKLKCLRTILCCFACKKVYIKTEDNSGGACLGFLKKCFDILISLSVKLNGNWLFKRDDLVGPQMENLLAVSEKLIIALGSLLEIEYDVTDNNLTNLWSLMISFLALAIYLGESIDCGLLLRNILNLSCQLVNMYSELRQVSNITFALCKALRLLGTPGNTDKASHVLLPGNSSHEIYVRSVGMLLCSQEFRHALHNSIKSVPEGQSSGCIRQLVEDVSESFKWLKMEYSEFDGAGSDEFERRCQVFMYMNLQFEILGRGLSEIYNIMLYSLNVTGSNSTLIGSSVKDVMAVIRPGLSKLVDLPSQSMNEFFLCLTGSYSQEKVSTNHETSIHWALVFFFSLYMSCRSLFRQTIGLMPPDLAQKMSASMGDLLTAYPGKDLVERADWKDEGYFSWILVPSASLLDVIQSISSIYHQNDVSDSSCLIYQLHGMALQRLVDLNRMIKSAQYTLQSAVYMLQSEGLDDRGHHDKKCGKWERYISKLKKEALGLTKFILRCLRLLADDPSFSTNSDLGFTFGSPYESDEWEFSISSLNRRTFYTAIWWIIGRNIDVWCSHAEKKDLKRFLWLLLHSSLPSTAAGPSNIPNSKIFSQPQSVTSQKISYKLLRDSTLYDHRFVRRHLASTLCKTLEKSSAALFPDASSRDINFRALPNWTEVLVELEESLEISRMRKFDTDSIKSNFHSDDSSMDDPNEDLTSRNFTICQNLLGFLCWMPKGHLDLRSLNLYITYVLNIERLVVSHMSNYQDGSKAYNHYKALKLFLCCRKTLKYLFDELCYENAGTGVLSEGSFPFLWLFKSAYMVLGLQDAQAADDYNQYTDMAFSLMDHTSYIFRVYSDYYFGQSLLALIDAKGSGSKTELGDANANSDSTQTTSYLAYNDSEAWDGMFVIAQCIKKETQAVHGFLEDVHDNKKINLGNKHLYSSKLSYLVSCLSGYFWGLTSALNQIGEKDGGSKLISLISKQGFVYKLNTLIKIYSEVLRPQLCILIDGSDKLNYLGNLSGAEYFSHDNGTSVTDVCGQGRLLKGIIKTCLESPAFGHDSLIDNVNPNGSEVEVVCSIPSTSVEFHSVGIHILNKHLLRRIVSGDERDAGFMLRHLYISYSALLRLNLQVGADCLSPSVMCIFMAISQFLMMELVNSSKAPEPFVFIALDGCLMYLEEIGSCFPSTDPSLSRNIYTRLIELHLMAIGKCISLQGKKYSLISHEIESSTKFLQSCKGSNESSSLHSSFCLDEMNARLRKSFEIFIRKSSELHLLSGVQAIERALVGVQVGSTANFDVYTGKAGGGMVSSYVAAGIDCLDLLLENVTGRRCLNVVRRHIQSLLAGLFNIILHLQSPLAFCERSTKNNSVKDPDPGSVILMCIEVLTRISGKSALFQMDSWHVAQSIRIPAALFKDFSQLELFRQNPDCDHEATVHQFSINMYSACCRLLHTVLKHHKSESEKCIAQFQDSVSVLLHTLETVNSDSISRKNCFSWNVGDGIKCACSLRRIYEEMRQQKDVFGPHCFKLLANYIWVYSGFGPLKCGIKREINEALRPGIYALVDACSPDDLQYLHTVFGEGPCRSTLATLQHDYSLNFQYEGKV</sequence>
<organism evidence="3 4">
    <name type="scientific">Trapa incisa</name>
    <dbReference type="NCBI Taxonomy" id="236973"/>
    <lineage>
        <taxon>Eukaryota</taxon>
        <taxon>Viridiplantae</taxon>
        <taxon>Streptophyta</taxon>
        <taxon>Embryophyta</taxon>
        <taxon>Tracheophyta</taxon>
        <taxon>Spermatophyta</taxon>
        <taxon>Magnoliopsida</taxon>
        <taxon>eudicotyledons</taxon>
        <taxon>Gunneridae</taxon>
        <taxon>Pentapetalae</taxon>
        <taxon>rosids</taxon>
        <taxon>malvids</taxon>
        <taxon>Myrtales</taxon>
        <taxon>Lythraceae</taxon>
        <taxon>Trapa</taxon>
    </lineage>
</organism>
<evidence type="ECO:0000256" key="1">
    <source>
        <dbReference type="SAM" id="MobiDB-lite"/>
    </source>
</evidence>